<accession>A0A8J3DDC6</accession>
<evidence type="ECO:0008006" key="5">
    <source>
        <dbReference type="Google" id="ProtNLM"/>
    </source>
</evidence>
<dbReference type="SUPFAM" id="SSF46689">
    <property type="entry name" value="Homeodomain-like"/>
    <property type="match status" value="1"/>
</dbReference>
<dbReference type="Pfam" id="PF01527">
    <property type="entry name" value="HTH_Tnp_1"/>
    <property type="match status" value="1"/>
</dbReference>
<gene>
    <name evidence="3" type="ORF">GCM10007047_25250</name>
</gene>
<evidence type="ECO:0000313" key="3">
    <source>
        <dbReference type="EMBL" id="GHC07180.1"/>
    </source>
</evidence>
<dbReference type="AlphaFoldDB" id="A0A8J3DDC6"/>
<dbReference type="InterPro" id="IPR052546">
    <property type="entry name" value="Transposase_8_domain"/>
</dbReference>
<dbReference type="EMBL" id="BMXG01000017">
    <property type="protein sequence ID" value="GHC07180.1"/>
    <property type="molecule type" value="Genomic_DNA"/>
</dbReference>
<reference evidence="3" key="2">
    <citation type="submission" date="2020-09" db="EMBL/GenBank/DDBJ databases">
        <authorList>
            <person name="Sun Q."/>
            <person name="Kim S."/>
        </authorList>
    </citation>
    <scope>NUCLEOTIDE SEQUENCE</scope>
    <source>
        <strain evidence="3">KCTC 12870</strain>
    </source>
</reference>
<dbReference type="InterPro" id="IPR009057">
    <property type="entry name" value="Homeodomain-like_sf"/>
</dbReference>
<protein>
    <recommendedName>
        <fullName evidence="5">Transposase</fullName>
    </recommendedName>
</protein>
<keyword evidence="4" id="KW-1185">Reference proteome</keyword>
<evidence type="ECO:0000256" key="2">
    <source>
        <dbReference type="SAM" id="MobiDB-lite"/>
    </source>
</evidence>
<dbReference type="GO" id="GO:0004803">
    <property type="term" value="F:transposase activity"/>
    <property type="evidence" value="ECO:0007669"/>
    <property type="project" value="InterPro"/>
</dbReference>
<sequence length="230" mass="24823">MRGKRYTTEQKIRILREADAGQTITDVCREAGVSEQSFHRWKRELGMLDVDQAKQLKELQKENARLKRMLADEILGKELLKEALEKNGKPCTQTRAGAAAGVAGQMFGAGGVPSLRVAPFDLWLPSPRACALASKVARGNPGQERSAPGVGLAEDHAAAQTLWLGGGQTAGSAVVSGDGAAVSDEEAASPPSRRLDWLADQGHVSESRLDLRLRSRPHRQGRLHPDAHRA</sequence>
<dbReference type="Proteomes" id="UP000642829">
    <property type="component" value="Unassembled WGS sequence"/>
</dbReference>
<dbReference type="GO" id="GO:0003677">
    <property type="term" value="F:DNA binding"/>
    <property type="evidence" value="ECO:0007669"/>
    <property type="project" value="InterPro"/>
</dbReference>
<dbReference type="PANTHER" id="PTHR33609">
    <property type="entry name" value="LOW CALCIUM RESPONSE LOCUS PROTEIN S"/>
    <property type="match status" value="1"/>
</dbReference>
<dbReference type="PANTHER" id="PTHR33609:SF1">
    <property type="entry name" value="TRANSPOSASE"/>
    <property type="match status" value="1"/>
</dbReference>
<name>A0A8J3DDC6_9BACT</name>
<dbReference type="GO" id="GO:0006313">
    <property type="term" value="P:DNA transposition"/>
    <property type="evidence" value="ECO:0007669"/>
    <property type="project" value="InterPro"/>
</dbReference>
<proteinExistence type="predicted"/>
<feature type="compositionally biased region" description="Basic and acidic residues" evidence="2">
    <location>
        <begin position="193"/>
        <end position="213"/>
    </location>
</feature>
<comment type="caution">
    <text evidence="3">The sequence shown here is derived from an EMBL/GenBank/DDBJ whole genome shotgun (WGS) entry which is preliminary data.</text>
</comment>
<evidence type="ECO:0000256" key="1">
    <source>
        <dbReference type="SAM" id="Coils"/>
    </source>
</evidence>
<reference evidence="3" key="1">
    <citation type="journal article" date="2014" name="Int. J. Syst. Evol. Microbiol.">
        <title>Complete genome sequence of Corynebacterium casei LMG S-19264T (=DSM 44701T), isolated from a smear-ripened cheese.</title>
        <authorList>
            <consortium name="US DOE Joint Genome Institute (JGI-PGF)"/>
            <person name="Walter F."/>
            <person name="Albersmeier A."/>
            <person name="Kalinowski J."/>
            <person name="Ruckert C."/>
        </authorList>
    </citation>
    <scope>NUCLEOTIDE SEQUENCE</scope>
    <source>
        <strain evidence="3">KCTC 12870</strain>
    </source>
</reference>
<keyword evidence="1" id="KW-0175">Coiled coil</keyword>
<feature type="region of interest" description="Disordered" evidence="2">
    <location>
        <begin position="175"/>
        <end position="230"/>
    </location>
</feature>
<organism evidence="3 4">
    <name type="scientific">Cerasicoccus arenae</name>
    <dbReference type="NCBI Taxonomy" id="424488"/>
    <lineage>
        <taxon>Bacteria</taxon>
        <taxon>Pseudomonadati</taxon>
        <taxon>Verrucomicrobiota</taxon>
        <taxon>Opitutia</taxon>
        <taxon>Puniceicoccales</taxon>
        <taxon>Cerasicoccaceae</taxon>
        <taxon>Cerasicoccus</taxon>
    </lineage>
</organism>
<feature type="coiled-coil region" evidence="1">
    <location>
        <begin position="49"/>
        <end position="76"/>
    </location>
</feature>
<dbReference type="InterPro" id="IPR002514">
    <property type="entry name" value="Transposase_8"/>
</dbReference>
<evidence type="ECO:0000313" key="4">
    <source>
        <dbReference type="Proteomes" id="UP000642829"/>
    </source>
</evidence>